<accession>A0A0F9TFZ2</accession>
<reference evidence="1" key="1">
    <citation type="journal article" date="2015" name="Nature">
        <title>Complex archaea that bridge the gap between prokaryotes and eukaryotes.</title>
        <authorList>
            <person name="Spang A."/>
            <person name="Saw J.H."/>
            <person name="Jorgensen S.L."/>
            <person name="Zaremba-Niedzwiedzka K."/>
            <person name="Martijn J."/>
            <person name="Lind A.E."/>
            <person name="van Eijk R."/>
            <person name="Schleper C."/>
            <person name="Guy L."/>
            <person name="Ettema T.J."/>
        </authorList>
    </citation>
    <scope>NUCLEOTIDE SEQUENCE</scope>
</reference>
<evidence type="ECO:0000313" key="1">
    <source>
        <dbReference type="EMBL" id="KKN73762.1"/>
    </source>
</evidence>
<proteinExistence type="predicted"/>
<protein>
    <submittedName>
        <fullName evidence="1">Uncharacterized protein</fullName>
    </submittedName>
</protein>
<dbReference type="AlphaFoldDB" id="A0A0F9TFZ2"/>
<organism evidence="1">
    <name type="scientific">marine sediment metagenome</name>
    <dbReference type="NCBI Taxonomy" id="412755"/>
    <lineage>
        <taxon>unclassified sequences</taxon>
        <taxon>metagenomes</taxon>
        <taxon>ecological metagenomes</taxon>
    </lineage>
</organism>
<dbReference type="EMBL" id="LAZR01000337">
    <property type="protein sequence ID" value="KKN73762.1"/>
    <property type="molecule type" value="Genomic_DNA"/>
</dbReference>
<gene>
    <name evidence="1" type="ORF">LCGC14_0397100</name>
</gene>
<comment type="caution">
    <text evidence="1">The sequence shown here is derived from an EMBL/GenBank/DDBJ whole genome shotgun (WGS) entry which is preliminary data.</text>
</comment>
<name>A0A0F9TFZ2_9ZZZZ</name>
<sequence>MSGGSFNYAFERPPYDWGSAMDHLELVLLRAQARRWVFNHVWDSGRGKWMPFFTPTICAAGLRFIDLWFKGQGDPYANPVKASEPLLATPEAIAIVKAVEWWASGDWGPEAVIEAIVKWEGLV</sequence>